<feature type="region of interest" description="Disordered" evidence="1">
    <location>
        <begin position="183"/>
        <end position="211"/>
    </location>
</feature>
<name>A0ABX8ZHY2_9SPHN</name>
<organism evidence="2 3">
    <name type="scientific">Qipengyuania psychrotolerans</name>
    <dbReference type="NCBI Taxonomy" id="2867238"/>
    <lineage>
        <taxon>Bacteria</taxon>
        <taxon>Pseudomonadati</taxon>
        <taxon>Pseudomonadota</taxon>
        <taxon>Alphaproteobacteria</taxon>
        <taxon>Sphingomonadales</taxon>
        <taxon>Erythrobacteraceae</taxon>
        <taxon>Qipengyuania</taxon>
    </lineage>
</organism>
<evidence type="ECO:0000313" key="2">
    <source>
        <dbReference type="EMBL" id="QZD87343.1"/>
    </source>
</evidence>
<dbReference type="Proteomes" id="UP000824280">
    <property type="component" value="Chromosome"/>
</dbReference>
<evidence type="ECO:0000256" key="1">
    <source>
        <dbReference type="SAM" id="MobiDB-lite"/>
    </source>
</evidence>
<keyword evidence="3" id="KW-1185">Reference proteome</keyword>
<accession>A0ABX8ZHY2</accession>
<dbReference type="EMBL" id="CP081297">
    <property type="protein sequence ID" value="QZD87343.1"/>
    <property type="molecule type" value="Genomic_DNA"/>
</dbReference>
<evidence type="ECO:0008006" key="4">
    <source>
        <dbReference type="Google" id="ProtNLM"/>
    </source>
</evidence>
<proteinExistence type="predicted"/>
<evidence type="ECO:0000313" key="3">
    <source>
        <dbReference type="Proteomes" id="UP000824280"/>
    </source>
</evidence>
<feature type="compositionally biased region" description="Acidic residues" evidence="1">
    <location>
        <begin position="185"/>
        <end position="198"/>
    </location>
</feature>
<sequence>MSKHDPSITPASRRHDGWSLAKQAAFLRQLSATHSVSAAAKSVGMSRQSAYRLRSKLKGQAFDLAWEVAFHHSYDVLAHAALDRALNGVEVPVFFQGEQVGSYRKYDERLTVALLGKMTLGGNPALGRLAPQAECHARDFEGLLAQLEAGDAVCTGAPGPDDPGELAALRQFGSGRALRDALDHDGEDDWAEDEDEGESGAPIHCPSALGDEELIEILQQGSARREK</sequence>
<gene>
    <name evidence="2" type="ORF">K3166_01115</name>
</gene>
<protein>
    <recommendedName>
        <fullName evidence="4">Helix-turn-helix domain-containing protein</fullName>
    </recommendedName>
</protein>
<reference evidence="2 3" key="1">
    <citation type="submission" date="2021-08" db="EMBL/GenBank/DDBJ databases">
        <title>Comparative Genomics Analysis of the Genus Qipengyuania Reveals Extensive Genetic Diversity and Metabolic Versatility, Including the Description of Fifteen Novel Species.</title>
        <authorList>
            <person name="Liu Y."/>
        </authorList>
    </citation>
    <scope>NUCLEOTIDE SEQUENCE [LARGE SCALE GENOMIC DNA]</scope>
    <source>
        <strain evidence="2 3">1XM2-8</strain>
    </source>
</reference>
<dbReference type="RefSeq" id="WP_221422881.1">
    <property type="nucleotide sequence ID" value="NZ_CP081297.1"/>
</dbReference>